<sequence length="142" mass="15813">MSNSDSSAATNLSSQDPSTNKSADGLTNITDTLSAIATDSLPTDLAELAQIVQTAAKRREGDCLALLALLRLLNELHYDIRETLFRESLPTNRQRLYRLIKDIEQEGGWPYIRRMKLVALLACLEEIEETEEINAEDEAMSS</sequence>
<organism evidence="2 3">
    <name type="scientific">Phormidesmis priestleyi Ana</name>
    <dbReference type="NCBI Taxonomy" id="1666911"/>
    <lineage>
        <taxon>Bacteria</taxon>
        <taxon>Bacillati</taxon>
        <taxon>Cyanobacteriota</taxon>
        <taxon>Cyanophyceae</taxon>
        <taxon>Leptolyngbyales</taxon>
        <taxon>Leptolyngbyaceae</taxon>
        <taxon>Phormidesmis</taxon>
    </lineage>
</organism>
<evidence type="ECO:0000256" key="1">
    <source>
        <dbReference type="SAM" id="MobiDB-lite"/>
    </source>
</evidence>
<evidence type="ECO:0000313" key="2">
    <source>
        <dbReference type="EMBL" id="KPQ34819.1"/>
    </source>
</evidence>
<evidence type="ECO:0000313" key="3">
    <source>
        <dbReference type="Proteomes" id="UP000050465"/>
    </source>
</evidence>
<gene>
    <name evidence="2" type="ORF">HLUCCA11_12830</name>
</gene>
<dbReference type="Proteomes" id="UP000050465">
    <property type="component" value="Unassembled WGS sequence"/>
</dbReference>
<proteinExistence type="predicted"/>
<feature type="region of interest" description="Disordered" evidence="1">
    <location>
        <begin position="1"/>
        <end position="25"/>
    </location>
</feature>
<comment type="caution">
    <text evidence="2">The sequence shown here is derived from an EMBL/GenBank/DDBJ whole genome shotgun (WGS) entry which is preliminary data.</text>
</comment>
<dbReference type="EMBL" id="LJZR01000016">
    <property type="protein sequence ID" value="KPQ34819.1"/>
    <property type="molecule type" value="Genomic_DNA"/>
</dbReference>
<protein>
    <submittedName>
        <fullName evidence="2">Uncharacterized protein</fullName>
    </submittedName>
</protein>
<accession>A0A0P7YVX3</accession>
<dbReference type="AlphaFoldDB" id="A0A0P7YVX3"/>
<name>A0A0P7YVX3_9CYAN</name>
<reference evidence="2 3" key="1">
    <citation type="submission" date="2015-09" db="EMBL/GenBank/DDBJ databases">
        <title>Identification and resolution of microdiversity through metagenomic sequencing of parallel consortia.</title>
        <authorList>
            <person name="Nelson W.C."/>
            <person name="Romine M.F."/>
            <person name="Lindemann S.R."/>
        </authorList>
    </citation>
    <scope>NUCLEOTIDE SEQUENCE [LARGE SCALE GENOMIC DNA]</scope>
    <source>
        <strain evidence="2">Ana</strain>
    </source>
</reference>
<dbReference type="STRING" id="1666911.HLUCCA11_12830"/>